<protein>
    <recommendedName>
        <fullName evidence="3">MATH domain-containing protein</fullName>
    </recommendedName>
</protein>
<dbReference type="Gene3D" id="2.60.210.10">
    <property type="entry name" value="Apoptosis, Tumor Necrosis Factor Receptor Associated Protein 2, Chain A"/>
    <property type="match status" value="1"/>
</dbReference>
<dbReference type="InterPro" id="IPR008974">
    <property type="entry name" value="TRAF-like"/>
</dbReference>
<evidence type="ECO:0008006" key="3">
    <source>
        <dbReference type="Google" id="ProtNLM"/>
    </source>
</evidence>
<proteinExistence type="predicted"/>
<gene>
    <name evidence="1" type="ORF">FCM35_KLT09798</name>
</gene>
<sequence>MANSASVNYIKVVHHFKFNYSEMKDMKPEQFVSSPGFYALGNEWVIDCYPRGSRQEKSGHVKRLSQLSAVGWTLADT</sequence>
<accession>A0A833RZ40</accession>
<keyword evidence="2" id="KW-1185">Reference proteome</keyword>
<dbReference type="EMBL" id="SWLB01000002">
    <property type="protein sequence ID" value="KAF3340954.1"/>
    <property type="molecule type" value="Genomic_DNA"/>
</dbReference>
<organism evidence="1 2">
    <name type="scientific">Carex littledalei</name>
    <dbReference type="NCBI Taxonomy" id="544730"/>
    <lineage>
        <taxon>Eukaryota</taxon>
        <taxon>Viridiplantae</taxon>
        <taxon>Streptophyta</taxon>
        <taxon>Embryophyta</taxon>
        <taxon>Tracheophyta</taxon>
        <taxon>Spermatophyta</taxon>
        <taxon>Magnoliopsida</taxon>
        <taxon>Liliopsida</taxon>
        <taxon>Poales</taxon>
        <taxon>Cyperaceae</taxon>
        <taxon>Cyperoideae</taxon>
        <taxon>Cariceae</taxon>
        <taxon>Carex</taxon>
        <taxon>Carex subgen. Euthyceras</taxon>
    </lineage>
</organism>
<reference evidence="1" key="1">
    <citation type="submission" date="2020-01" db="EMBL/GenBank/DDBJ databases">
        <title>Genome sequence of Kobresia littledalei, the first chromosome-level genome in the family Cyperaceae.</title>
        <authorList>
            <person name="Qu G."/>
        </authorList>
    </citation>
    <scope>NUCLEOTIDE SEQUENCE</scope>
    <source>
        <strain evidence="1">C.B.Clarke</strain>
        <tissue evidence="1">Leaf</tissue>
    </source>
</reference>
<dbReference type="SUPFAM" id="SSF49599">
    <property type="entry name" value="TRAF domain-like"/>
    <property type="match status" value="1"/>
</dbReference>
<dbReference type="AlphaFoldDB" id="A0A833RZ40"/>
<comment type="caution">
    <text evidence="1">The sequence shown here is derived from an EMBL/GenBank/DDBJ whole genome shotgun (WGS) entry which is preliminary data.</text>
</comment>
<dbReference type="Proteomes" id="UP000623129">
    <property type="component" value="Unassembled WGS sequence"/>
</dbReference>
<name>A0A833RZ40_9POAL</name>
<evidence type="ECO:0000313" key="1">
    <source>
        <dbReference type="EMBL" id="KAF3340954.1"/>
    </source>
</evidence>
<evidence type="ECO:0000313" key="2">
    <source>
        <dbReference type="Proteomes" id="UP000623129"/>
    </source>
</evidence>